<comment type="caution">
    <text evidence="2">The sequence shown here is derived from an EMBL/GenBank/DDBJ whole genome shotgun (WGS) entry which is preliminary data.</text>
</comment>
<dbReference type="InterPro" id="IPR032012">
    <property type="entry name" value="SCAB-ABD"/>
</dbReference>
<dbReference type="GO" id="GO:0010119">
    <property type="term" value="P:regulation of stomatal movement"/>
    <property type="evidence" value="ECO:0007669"/>
    <property type="project" value="InterPro"/>
</dbReference>
<dbReference type="OrthoDB" id="1689041at2759"/>
<sequence length="130" mass="14731">MMAKVGPEVVDQLQLQAVILVSADVSFTSNKFPKYKLGPGNQILDETTVDSKGPPLIEVIAQETEQLSEQHKRLSVRDLATKFDKNLQLSCTMRYDIKPYAEVSVLAHFCEWVNLSCFTLKRGQDQNNDW</sequence>
<dbReference type="Proteomes" id="UP000245207">
    <property type="component" value="Unassembled WGS sequence"/>
</dbReference>
<evidence type="ECO:0000313" key="3">
    <source>
        <dbReference type="Proteomes" id="UP000245207"/>
    </source>
</evidence>
<evidence type="ECO:0000259" key="1">
    <source>
        <dbReference type="Pfam" id="PF16711"/>
    </source>
</evidence>
<dbReference type="PANTHER" id="PTHR31172">
    <property type="entry name" value="STOMATAL CLOSURE-RELATED ACTIN-BINDING PROTEIN 1"/>
    <property type="match status" value="1"/>
</dbReference>
<dbReference type="EMBL" id="PKPP01008608">
    <property type="protein sequence ID" value="PWA50256.1"/>
    <property type="molecule type" value="Genomic_DNA"/>
</dbReference>
<name>A0A2U1LMM6_ARTAN</name>
<dbReference type="AlphaFoldDB" id="A0A2U1LMM6"/>
<accession>A0A2U1LMM6</accession>
<organism evidence="2 3">
    <name type="scientific">Artemisia annua</name>
    <name type="common">Sweet wormwood</name>
    <dbReference type="NCBI Taxonomy" id="35608"/>
    <lineage>
        <taxon>Eukaryota</taxon>
        <taxon>Viridiplantae</taxon>
        <taxon>Streptophyta</taxon>
        <taxon>Embryophyta</taxon>
        <taxon>Tracheophyta</taxon>
        <taxon>Spermatophyta</taxon>
        <taxon>Magnoliopsida</taxon>
        <taxon>eudicotyledons</taxon>
        <taxon>Gunneridae</taxon>
        <taxon>Pentapetalae</taxon>
        <taxon>asterids</taxon>
        <taxon>campanulids</taxon>
        <taxon>Asterales</taxon>
        <taxon>Asteraceae</taxon>
        <taxon>Asteroideae</taxon>
        <taxon>Anthemideae</taxon>
        <taxon>Artemisiinae</taxon>
        <taxon>Artemisia</taxon>
    </lineage>
</organism>
<dbReference type="STRING" id="35608.A0A2U1LMM6"/>
<dbReference type="GO" id="GO:0003779">
    <property type="term" value="F:actin binding"/>
    <property type="evidence" value="ECO:0007669"/>
    <property type="project" value="InterPro"/>
</dbReference>
<dbReference type="InterPro" id="IPR039640">
    <property type="entry name" value="SCAB"/>
</dbReference>
<protein>
    <recommendedName>
        <fullName evidence="1">Stomatal closure-related actin-binding protein actin-binding domain-containing protein</fullName>
    </recommendedName>
</protein>
<evidence type="ECO:0000313" key="2">
    <source>
        <dbReference type="EMBL" id="PWA50256.1"/>
    </source>
</evidence>
<dbReference type="Pfam" id="PF16711">
    <property type="entry name" value="SCAB-ABD"/>
    <property type="match status" value="1"/>
</dbReference>
<proteinExistence type="predicted"/>
<dbReference type="PANTHER" id="PTHR31172:SF7">
    <property type="entry name" value="STOMATAL CLOSURE-RELATED ACTIN-BINDING PROTEIN 3"/>
    <property type="match status" value="1"/>
</dbReference>
<reference evidence="2 3" key="1">
    <citation type="journal article" date="2018" name="Mol. Plant">
        <title>The genome of Artemisia annua provides insight into the evolution of Asteraceae family and artemisinin biosynthesis.</title>
        <authorList>
            <person name="Shen Q."/>
            <person name="Zhang L."/>
            <person name="Liao Z."/>
            <person name="Wang S."/>
            <person name="Yan T."/>
            <person name="Shi P."/>
            <person name="Liu M."/>
            <person name="Fu X."/>
            <person name="Pan Q."/>
            <person name="Wang Y."/>
            <person name="Lv Z."/>
            <person name="Lu X."/>
            <person name="Zhang F."/>
            <person name="Jiang W."/>
            <person name="Ma Y."/>
            <person name="Chen M."/>
            <person name="Hao X."/>
            <person name="Li L."/>
            <person name="Tang Y."/>
            <person name="Lv G."/>
            <person name="Zhou Y."/>
            <person name="Sun X."/>
            <person name="Brodelius P.E."/>
            <person name="Rose J.K.C."/>
            <person name="Tang K."/>
        </authorList>
    </citation>
    <scope>NUCLEOTIDE SEQUENCE [LARGE SCALE GENOMIC DNA]</scope>
    <source>
        <strain evidence="3">cv. Huhao1</strain>
        <tissue evidence="2">Leaf</tissue>
    </source>
</reference>
<keyword evidence="3" id="KW-1185">Reference proteome</keyword>
<feature type="domain" description="Stomatal closure-related actin-binding protein actin-binding" evidence="1">
    <location>
        <begin position="58"/>
        <end position="87"/>
    </location>
</feature>
<dbReference type="GO" id="GO:0007015">
    <property type="term" value="P:actin filament organization"/>
    <property type="evidence" value="ECO:0007669"/>
    <property type="project" value="InterPro"/>
</dbReference>
<gene>
    <name evidence="2" type="ORF">CTI12_AA474750</name>
</gene>